<gene>
    <name evidence="1" type="ORF">RZ57_00585</name>
</gene>
<dbReference type="RefSeq" id="WP_010944205.1">
    <property type="nucleotide sequence ID" value="NZ_CP011218.1"/>
</dbReference>
<name>A0AAC8UB60_HAEDC</name>
<evidence type="ECO:0008006" key="3">
    <source>
        <dbReference type="Google" id="ProtNLM"/>
    </source>
</evidence>
<dbReference type="EMBL" id="CP011219">
    <property type="protein sequence ID" value="AKO31747.1"/>
    <property type="molecule type" value="Genomic_DNA"/>
</dbReference>
<protein>
    <recommendedName>
        <fullName evidence="3">D12 class N6 adenine-specific DNA methyltransferase</fullName>
    </recommendedName>
</protein>
<dbReference type="AlphaFoldDB" id="A0AAC8UB60"/>
<dbReference type="SUPFAM" id="SSF53335">
    <property type="entry name" value="S-adenosyl-L-methionine-dependent methyltransferases"/>
    <property type="match status" value="1"/>
</dbReference>
<organism evidence="1 2">
    <name type="scientific">Haemophilus ducreyi</name>
    <dbReference type="NCBI Taxonomy" id="730"/>
    <lineage>
        <taxon>Bacteria</taxon>
        <taxon>Pseudomonadati</taxon>
        <taxon>Pseudomonadota</taxon>
        <taxon>Gammaproteobacteria</taxon>
        <taxon>Pasteurellales</taxon>
        <taxon>Pasteurellaceae</taxon>
        <taxon>Haemophilus</taxon>
    </lineage>
</organism>
<dbReference type="OMA" id="EGWTIVD"/>
<evidence type="ECO:0000313" key="2">
    <source>
        <dbReference type="Proteomes" id="UP000060132"/>
    </source>
</evidence>
<reference evidence="1 2" key="1">
    <citation type="journal article" date="2015" name="PLoS Negl. Trop. Dis.">
        <title>Haemophilus ducreyi Cutaneous Ulcer Strains Are Nearly Identical to Class I Genital Ulcer Strains.</title>
        <authorList>
            <person name="Gangaiah D."/>
            <person name="Webb K.M."/>
            <person name="Humphreys T.L."/>
            <person name="Fortney K.R."/>
            <person name="Toh E."/>
            <person name="Tai A."/>
            <person name="Katz S.S."/>
            <person name="Pillay A."/>
            <person name="Chen C.Y."/>
            <person name="Roberts S.A."/>
            <person name="Munson R.S.Jr."/>
            <person name="Spinola S.M."/>
        </authorList>
    </citation>
    <scope>NUCLEOTIDE SEQUENCE [LARGE SCALE GENOMIC DNA]</scope>
    <source>
        <strain evidence="2">CLU2</strain>
    </source>
</reference>
<accession>A0AAC8UB60</accession>
<proteinExistence type="predicted"/>
<dbReference type="InterPro" id="IPR029063">
    <property type="entry name" value="SAM-dependent_MTases_sf"/>
</dbReference>
<dbReference type="Proteomes" id="UP000060132">
    <property type="component" value="Chromosome"/>
</dbReference>
<evidence type="ECO:0000313" key="1">
    <source>
        <dbReference type="EMBL" id="AKO31747.1"/>
    </source>
</evidence>
<dbReference type="REBASE" id="115830">
    <property type="entry name" value="M.HduCLU2ORF585P"/>
</dbReference>
<sequence length="276" mass="32005">MFKQAPLPFTGQKRMFLNHFKAVLNEHIVGDGEGWTIVDVFGGSGLLSHTAKQLKPAARVIYNDFDGYAERLKHIDDINRLRGQIHALLRDVPSQKRITDKALKTKIIATINAFDGYKDLASLSSWLLFSGQQVATFDDLFKKDFWCCIRQSDYPRAEGYLDGIEVTSESFHTLLPQFIADKKTLFVLDPPYLCTKQESYKQAHYFDLIDFLRLVNITRPPYIFFSSTKSEFVRFIEYMQTDKVHNWQAFDGAQRIAIKTNLNYHGEYEDNLVYKF</sequence>